<dbReference type="InterPro" id="IPR055360">
    <property type="entry name" value="bAvd"/>
</dbReference>
<accession>A0A5B3GU21</accession>
<dbReference type="EMBL" id="VVXJ01000005">
    <property type="protein sequence ID" value="KAA2377144.1"/>
    <property type="molecule type" value="Genomic_DNA"/>
</dbReference>
<evidence type="ECO:0000313" key="2">
    <source>
        <dbReference type="Proteomes" id="UP000322658"/>
    </source>
</evidence>
<dbReference type="CDD" id="cd16376">
    <property type="entry name" value="Avd_like"/>
    <property type="match status" value="1"/>
</dbReference>
<proteinExistence type="predicted"/>
<sequence>MAKKLSILDKTFQLALLLHRRTAEFNRKYKFTIGDRIDVVAEEAQEMILRANHQTDPKRAAQIIYDFVLRIDTLSLKLRMAVALGLMSDDAKAQCDMLIAKIKDEARGWRNYFLRGEGVVGKSNGPSAESL</sequence>
<dbReference type="Gene3D" id="1.20.1440.60">
    <property type="entry name" value="23S rRNA-intervening sequence"/>
    <property type="match status" value="1"/>
</dbReference>
<dbReference type="InterPro" id="IPR036583">
    <property type="entry name" value="23S_rRNA_IVS_sf"/>
</dbReference>
<dbReference type="RefSeq" id="WP_118407021.1">
    <property type="nucleotide sequence ID" value="NZ_CATVWL010000003.1"/>
</dbReference>
<reference evidence="1 2" key="1">
    <citation type="journal article" date="2019" name="Nat. Med.">
        <title>A library of human gut bacterial isolates paired with longitudinal multiomics data enables mechanistic microbiome research.</title>
        <authorList>
            <person name="Poyet M."/>
            <person name="Groussin M."/>
            <person name="Gibbons S.M."/>
            <person name="Avila-Pacheco J."/>
            <person name="Jiang X."/>
            <person name="Kearney S.M."/>
            <person name="Perrotta A.R."/>
            <person name="Berdy B."/>
            <person name="Zhao S."/>
            <person name="Lieberman T.D."/>
            <person name="Swanson P.K."/>
            <person name="Smith M."/>
            <person name="Roesemann S."/>
            <person name="Alexander J.E."/>
            <person name="Rich S.A."/>
            <person name="Livny J."/>
            <person name="Vlamakis H."/>
            <person name="Clish C."/>
            <person name="Bullock K."/>
            <person name="Deik A."/>
            <person name="Scott J."/>
            <person name="Pierce K.A."/>
            <person name="Xavier R.J."/>
            <person name="Alm E.J."/>
        </authorList>
    </citation>
    <scope>NUCLEOTIDE SEQUENCE [LARGE SCALE GENOMIC DNA]</scope>
    <source>
        <strain evidence="1 2">BIOML-A1</strain>
    </source>
</reference>
<evidence type="ECO:0000313" key="1">
    <source>
        <dbReference type="EMBL" id="KAA2377144.1"/>
    </source>
</evidence>
<dbReference type="Proteomes" id="UP000322658">
    <property type="component" value="Unassembled WGS sequence"/>
</dbReference>
<gene>
    <name evidence="1" type="ORF">F2Y07_03125</name>
</gene>
<organism evidence="1 2">
    <name type="scientific">Alistipes shahii</name>
    <dbReference type="NCBI Taxonomy" id="328814"/>
    <lineage>
        <taxon>Bacteria</taxon>
        <taxon>Pseudomonadati</taxon>
        <taxon>Bacteroidota</taxon>
        <taxon>Bacteroidia</taxon>
        <taxon>Bacteroidales</taxon>
        <taxon>Rikenellaceae</taxon>
        <taxon>Alistipes</taxon>
    </lineage>
</organism>
<dbReference type="AlphaFoldDB" id="A0A5B3GU21"/>
<protein>
    <submittedName>
        <fullName evidence="1">Four helix bundle protein</fullName>
    </submittedName>
</protein>
<name>A0A5B3GU21_9BACT</name>
<comment type="caution">
    <text evidence="1">The sequence shown here is derived from an EMBL/GenBank/DDBJ whole genome shotgun (WGS) entry which is preliminary data.</text>
</comment>